<evidence type="ECO:0000313" key="3">
    <source>
        <dbReference type="EMBL" id="MPY31291.1"/>
    </source>
</evidence>
<keyword evidence="2" id="KW-0472">Membrane</keyword>
<organism evidence="3 4">
    <name type="scientific">Streptomyces adustus</name>
    <dbReference type="NCBI Taxonomy" id="1609272"/>
    <lineage>
        <taxon>Bacteria</taxon>
        <taxon>Bacillati</taxon>
        <taxon>Actinomycetota</taxon>
        <taxon>Actinomycetes</taxon>
        <taxon>Kitasatosporales</taxon>
        <taxon>Streptomycetaceae</taxon>
        <taxon>Streptomyces</taxon>
    </lineage>
</organism>
<feature type="region of interest" description="Disordered" evidence="1">
    <location>
        <begin position="248"/>
        <end position="267"/>
    </location>
</feature>
<name>A0A5N8V7Q0_9ACTN</name>
<dbReference type="RefSeq" id="WP_152886097.1">
    <property type="nucleotide sequence ID" value="NZ_VJZD01000023.1"/>
</dbReference>
<proteinExistence type="predicted"/>
<protein>
    <submittedName>
        <fullName evidence="3">Uncharacterized protein</fullName>
    </submittedName>
</protein>
<dbReference type="OrthoDB" id="4193483at2"/>
<keyword evidence="2" id="KW-0812">Transmembrane</keyword>
<gene>
    <name evidence="3" type="ORF">FNH09_08255</name>
</gene>
<keyword evidence="4" id="KW-1185">Reference proteome</keyword>
<sequence length="267" mass="28649">MLDPRQARRTRLRIWLHRAWGSCAFALGAGLLVAAIVEVGEIPGSLAEERSYLTAEACTPAAALDARADCLRSIRASVRSTVIIDEGKRQQFTVRLAGPSPVPKEVDLYGSGPLLKRLRPGDQVRVTMWRDYATAISRGDVTQESGDTPVSAPEIITAVVLALVSLGLFAMYAGGRAVLRARRLAVEGLPDTLVPLGKGALAAAACAIPAALLGACWGGPLVMVSAWAAMLPGVWWLTRLLQRRARHRTRHRHRSRAGTPGVVDRTA</sequence>
<dbReference type="AlphaFoldDB" id="A0A5N8V7Q0"/>
<feature type="transmembrane region" description="Helical" evidence="2">
    <location>
        <begin position="196"/>
        <end position="215"/>
    </location>
</feature>
<accession>A0A5N8V7Q0</accession>
<keyword evidence="2" id="KW-1133">Transmembrane helix</keyword>
<dbReference type="EMBL" id="VJZD01000023">
    <property type="protein sequence ID" value="MPY31291.1"/>
    <property type="molecule type" value="Genomic_DNA"/>
</dbReference>
<evidence type="ECO:0000313" key="4">
    <source>
        <dbReference type="Proteomes" id="UP000325849"/>
    </source>
</evidence>
<feature type="transmembrane region" description="Helical" evidence="2">
    <location>
        <begin position="221"/>
        <end position="241"/>
    </location>
</feature>
<comment type="caution">
    <text evidence="3">The sequence shown here is derived from an EMBL/GenBank/DDBJ whole genome shotgun (WGS) entry which is preliminary data.</text>
</comment>
<dbReference type="Proteomes" id="UP000325849">
    <property type="component" value="Unassembled WGS sequence"/>
</dbReference>
<feature type="transmembrane region" description="Helical" evidence="2">
    <location>
        <begin position="20"/>
        <end position="37"/>
    </location>
</feature>
<feature type="transmembrane region" description="Helical" evidence="2">
    <location>
        <begin position="155"/>
        <end position="175"/>
    </location>
</feature>
<reference evidence="3 4" key="1">
    <citation type="submission" date="2019-07" db="EMBL/GenBank/DDBJ databases">
        <title>New species of Amycolatopsis and Streptomyces.</title>
        <authorList>
            <person name="Duangmal K."/>
            <person name="Teo W.F.A."/>
            <person name="Lipun K."/>
        </authorList>
    </citation>
    <scope>NUCLEOTIDE SEQUENCE [LARGE SCALE GENOMIC DNA]</scope>
    <source>
        <strain evidence="3 4">NBRC 109810</strain>
    </source>
</reference>
<evidence type="ECO:0000256" key="1">
    <source>
        <dbReference type="SAM" id="MobiDB-lite"/>
    </source>
</evidence>
<evidence type="ECO:0000256" key="2">
    <source>
        <dbReference type="SAM" id="Phobius"/>
    </source>
</evidence>